<keyword evidence="3" id="KW-1185">Reference proteome</keyword>
<evidence type="ECO:0000313" key="3">
    <source>
        <dbReference type="Proteomes" id="UP001634394"/>
    </source>
</evidence>
<gene>
    <name evidence="2" type="ORF">ACJMK2_024362</name>
</gene>
<proteinExistence type="predicted"/>
<evidence type="ECO:0000256" key="1">
    <source>
        <dbReference type="SAM" id="SignalP"/>
    </source>
</evidence>
<protein>
    <submittedName>
        <fullName evidence="2">Uncharacterized protein</fullName>
    </submittedName>
</protein>
<feature type="signal peptide" evidence="1">
    <location>
        <begin position="1"/>
        <end position="18"/>
    </location>
</feature>
<dbReference type="AlphaFoldDB" id="A0ABD3T826"/>
<sequence length="440" mass="49292">MKGIIILAVTIFLVGVQATSISRVQKEVDFDESKTVESPWILEELDRTSANDALDELQNIKAMVDVLHFLRNYNDVMECSGNTCEWCFMSACIKVSFLANKNEFQFCASYLTINLYCLSVPARPYKNCKSYLGIIDVCLETTNVNISGGRACLDVTISVGRISKTFSPICSVVLEIESPWILEELDRTSANDALDELQNIKAMVDVLHFLRNYNDVMECSGNTCEWCFMSACIKVSFLANKNEFQFCASYLTINLYCLSVPARPYKNCKSYLGIIDVCLETTNVNISGGRACLDAILESQDNFESPWILEELDRTSANDALDELQNIKAMVDVLHFLRNYNDVMECSGNTCEWCFMSACIKVSFLANKNEFQFCASYLTINLYCLSVPARPYKNCKSYLGIIDVCLETTNVNISGGRACLDVTISVGRISKTFSKICMGP</sequence>
<evidence type="ECO:0000313" key="2">
    <source>
        <dbReference type="EMBL" id="KAL3832748.1"/>
    </source>
</evidence>
<accession>A0ABD3T826</accession>
<dbReference type="EMBL" id="JBJQND010000019">
    <property type="protein sequence ID" value="KAL3832748.1"/>
    <property type="molecule type" value="Genomic_DNA"/>
</dbReference>
<reference evidence="2 3" key="1">
    <citation type="submission" date="2024-11" db="EMBL/GenBank/DDBJ databases">
        <title>Chromosome-level genome assembly of the freshwater bivalve Anodonta woodiana.</title>
        <authorList>
            <person name="Chen X."/>
        </authorList>
    </citation>
    <scope>NUCLEOTIDE SEQUENCE [LARGE SCALE GENOMIC DNA]</scope>
    <source>
        <strain evidence="2">MN2024</strain>
        <tissue evidence="2">Gills</tissue>
    </source>
</reference>
<keyword evidence="1" id="KW-0732">Signal</keyword>
<dbReference type="Proteomes" id="UP001634394">
    <property type="component" value="Unassembled WGS sequence"/>
</dbReference>
<feature type="chain" id="PRO_5044812008" evidence="1">
    <location>
        <begin position="19"/>
        <end position="440"/>
    </location>
</feature>
<organism evidence="2 3">
    <name type="scientific">Sinanodonta woodiana</name>
    <name type="common">Chinese pond mussel</name>
    <name type="synonym">Anodonta woodiana</name>
    <dbReference type="NCBI Taxonomy" id="1069815"/>
    <lineage>
        <taxon>Eukaryota</taxon>
        <taxon>Metazoa</taxon>
        <taxon>Spiralia</taxon>
        <taxon>Lophotrochozoa</taxon>
        <taxon>Mollusca</taxon>
        <taxon>Bivalvia</taxon>
        <taxon>Autobranchia</taxon>
        <taxon>Heteroconchia</taxon>
        <taxon>Palaeoheterodonta</taxon>
        <taxon>Unionida</taxon>
        <taxon>Unionoidea</taxon>
        <taxon>Unionidae</taxon>
        <taxon>Unioninae</taxon>
        <taxon>Sinanodonta</taxon>
    </lineage>
</organism>
<name>A0ABD3T826_SINWO</name>
<comment type="caution">
    <text evidence="2">The sequence shown here is derived from an EMBL/GenBank/DDBJ whole genome shotgun (WGS) entry which is preliminary data.</text>
</comment>